<proteinExistence type="predicted"/>
<dbReference type="OrthoDB" id="5959054at2"/>
<dbReference type="AlphaFoldDB" id="A0A246HQV0"/>
<name>A0A246HQV0_STEMA</name>
<dbReference type="Pfam" id="PF00494">
    <property type="entry name" value="SQS_PSY"/>
    <property type="match status" value="1"/>
</dbReference>
<sequence>MSTSSALDSFLDKWRTRWPEWQVAERFVPESQRTLVVAWFSLLQEFDDILNTAGDPMPSDAKLAWWGEELRSWSVQRSRHPLGRVLEPVRAPWAQLAETLPDLIEARAVPVDPAQALRSLQAYAAAVAAVEAVMFETPARGDVATPVLVQTLAQRLHESGVAAIPRSLLAEDDTAAPRRWAQQLLAKWPARVAGPRPRRLYAALARARQLTWVQDRQYQATPMRTLWLTWWAARG</sequence>
<dbReference type="SUPFAM" id="SSF48576">
    <property type="entry name" value="Terpenoid synthases"/>
    <property type="match status" value="1"/>
</dbReference>
<dbReference type="EMBL" id="NIVS01000008">
    <property type="protein sequence ID" value="OWQ56209.1"/>
    <property type="molecule type" value="Genomic_DNA"/>
</dbReference>
<dbReference type="InterPro" id="IPR002060">
    <property type="entry name" value="Squ/phyt_synthse"/>
</dbReference>
<accession>A0A246HQV0</accession>
<protein>
    <submittedName>
        <fullName evidence="1">Phytoene/squalene synthase family protein</fullName>
    </submittedName>
</protein>
<reference evidence="1 2" key="1">
    <citation type="submission" date="2017-06" db="EMBL/GenBank/DDBJ databases">
        <authorList>
            <person name="Kim H.J."/>
            <person name="Triplett B.A."/>
        </authorList>
    </citation>
    <scope>NUCLEOTIDE SEQUENCE [LARGE SCALE GENOMIC DNA]</scope>
    <source>
        <strain evidence="1 2">13146</strain>
    </source>
</reference>
<comment type="caution">
    <text evidence="1">The sequence shown here is derived from an EMBL/GenBank/DDBJ whole genome shotgun (WGS) entry which is preliminary data.</text>
</comment>
<dbReference type="InterPro" id="IPR008949">
    <property type="entry name" value="Isoprenoid_synthase_dom_sf"/>
</dbReference>
<evidence type="ECO:0000313" key="2">
    <source>
        <dbReference type="Proteomes" id="UP000198157"/>
    </source>
</evidence>
<gene>
    <name evidence="1" type="ORF">CEE60_03535</name>
</gene>
<organism evidence="1 2">
    <name type="scientific">Stenotrophomonas maltophilia</name>
    <name type="common">Pseudomonas maltophilia</name>
    <name type="synonym">Xanthomonas maltophilia</name>
    <dbReference type="NCBI Taxonomy" id="40324"/>
    <lineage>
        <taxon>Bacteria</taxon>
        <taxon>Pseudomonadati</taxon>
        <taxon>Pseudomonadota</taxon>
        <taxon>Gammaproteobacteria</taxon>
        <taxon>Lysobacterales</taxon>
        <taxon>Lysobacteraceae</taxon>
        <taxon>Stenotrophomonas</taxon>
        <taxon>Stenotrophomonas maltophilia group</taxon>
    </lineage>
</organism>
<dbReference type="Proteomes" id="UP000198157">
    <property type="component" value="Unassembled WGS sequence"/>
</dbReference>
<evidence type="ECO:0000313" key="1">
    <source>
        <dbReference type="EMBL" id="OWQ56209.1"/>
    </source>
</evidence>